<dbReference type="Proteomes" id="UP001237780">
    <property type="component" value="Unassembled WGS sequence"/>
</dbReference>
<reference evidence="1 2" key="1">
    <citation type="submission" date="2023-07" db="EMBL/GenBank/DDBJ databases">
        <title>Comparative genomics of wheat-associated soil bacteria to identify genetic determinants of phenazine resistance.</title>
        <authorList>
            <person name="Mouncey N."/>
        </authorList>
    </citation>
    <scope>NUCLEOTIDE SEQUENCE [LARGE SCALE GENOMIC DNA]</scope>
    <source>
        <strain evidence="1 2">W4I11</strain>
    </source>
</reference>
<evidence type="ECO:0000313" key="2">
    <source>
        <dbReference type="Proteomes" id="UP001237780"/>
    </source>
</evidence>
<proteinExistence type="predicted"/>
<keyword evidence="2" id="KW-1185">Reference proteome</keyword>
<comment type="caution">
    <text evidence="1">The sequence shown here is derived from an EMBL/GenBank/DDBJ whole genome shotgun (WGS) entry which is preliminary data.</text>
</comment>
<accession>A0ABU0S411</accession>
<gene>
    <name evidence="1" type="ORF">QFZ34_000674</name>
</gene>
<protein>
    <submittedName>
        <fullName evidence="1">Uncharacterized protein</fullName>
    </submittedName>
</protein>
<name>A0ABU0S411_9HYPH</name>
<evidence type="ECO:0000313" key="1">
    <source>
        <dbReference type="EMBL" id="MDQ0995497.1"/>
    </source>
</evidence>
<sequence>MPNDLFIPSRNASRRRYLTEDWGLWGSVPLIGNRINRAHPYLLLASPQLSPISSGMR</sequence>
<organism evidence="1 2">
    <name type="scientific">Phyllobacterium ifriqiyense</name>
    <dbReference type="NCBI Taxonomy" id="314238"/>
    <lineage>
        <taxon>Bacteria</taxon>
        <taxon>Pseudomonadati</taxon>
        <taxon>Pseudomonadota</taxon>
        <taxon>Alphaproteobacteria</taxon>
        <taxon>Hyphomicrobiales</taxon>
        <taxon>Phyllobacteriaceae</taxon>
        <taxon>Phyllobacterium</taxon>
    </lineage>
</organism>
<dbReference type="EMBL" id="JAUSZT010000002">
    <property type="protein sequence ID" value="MDQ0995497.1"/>
    <property type="molecule type" value="Genomic_DNA"/>
</dbReference>